<reference evidence="3" key="1">
    <citation type="submission" date="2017-01" db="EMBL/GenBank/DDBJ databases">
        <authorList>
            <person name="Varghese N."/>
            <person name="Submissions S."/>
        </authorList>
    </citation>
    <scope>NUCLEOTIDE SEQUENCE [LARGE SCALE GENOMIC DNA]</scope>
    <source>
        <strain evidence="3">DSM 24913</strain>
    </source>
</reference>
<dbReference type="OrthoDB" id="6195087at2"/>
<evidence type="ECO:0000313" key="2">
    <source>
        <dbReference type="EMBL" id="SIS82093.1"/>
    </source>
</evidence>
<accession>A0A1N7M7U4</accession>
<feature type="chain" id="PRO_5009943452" evidence="1">
    <location>
        <begin position="21"/>
        <end position="142"/>
    </location>
</feature>
<dbReference type="EMBL" id="FTOH01000005">
    <property type="protein sequence ID" value="SIS82093.1"/>
    <property type="molecule type" value="Genomic_DNA"/>
</dbReference>
<keyword evidence="1" id="KW-0732">Signal</keyword>
<keyword evidence="3" id="KW-1185">Reference proteome</keyword>
<proteinExistence type="predicted"/>
<gene>
    <name evidence="2" type="ORF">SAMN05421686_1058</name>
</gene>
<protein>
    <submittedName>
        <fullName evidence="2">Uncharacterized protein</fullName>
    </submittedName>
</protein>
<dbReference type="Proteomes" id="UP000185639">
    <property type="component" value="Unassembled WGS sequence"/>
</dbReference>
<evidence type="ECO:0000256" key="1">
    <source>
        <dbReference type="SAM" id="SignalP"/>
    </source>
</evidence>
<sequence>MKQIAIGLALSRALVNSAQAENSLPEIEVVNTDNQRWHFRQVTVNHTAAELTVFGRMDAHLRYGLPRGHVDIAAWSADNELIAETTTDYSPRLLTRRASRKGGVRFSAKLPALPGDTVIKVAFHRDEPQQRQNPVHDQTVAR</sequence>
<name>A0A1N7M7U4_9GAMM</name>
<feature type="signal peptide" evidence="1">
    <location>
        <begin position="1"/>
        <end position="20"/>
    </location>
</feature>
<dbReference type="STRING" id="484498.SAMN05421686_1058"/>
<dbReference type="RefSeq" id="WP_008284410.1">
    <property type="nucleotide sequence ID" value="NZ_FTOH01000005.1"/>
</dbReference>
<evidence type="ECO:0000313" key="3">
    <source>
        <dbReference type="Proteomes" id="UP000185639"/>
    </source>
</evidence>
<organism evidence="2 3">
    <name type="scientific">Thalassolituus maritimus</name>
    <dbReference type="NCBI Taxonomy" id="484498"/>
    <lineage>
        <taxon>Bacteria</taxon>
        <taxon>Pseudomonadati</taxon>
        <taxon>Pseudomonadota</taxon>
        <taxon>Gammaproteobacteria</taxon>
        <taxon>Oceanospirillales</taxon>
        <taxon>Oceanospirillaceae</taxon>
        <taxon>Thalassolituus</taxon>
    </lineage>
</organism>
<dbReference type="AlphaFoldDB" id="A0A1N7M7U4"/>